<reference evidence="3 4" key="1">
    <citation type="submission" date="2016-11" db="EMBL/GenBank/DDBJ databases">
        <title>The macronuclear genome of Stentor coeruleus: a giant cell with tiny introns.</title>
        <authorList>
            <person name="Slabodnick M."/>
            <person name="Ruby J.G."/>
            <person name="Reiff S.B."/>
            <person name="Swart E.C."/>
            <person name="Gosai S."/>
            <person name="Prabakaran S."/>
            <person name="Witkowska E."/>
            <person name="Larue G.E."/>
            <person name="Fisher S."/>
            <person name="Freeman R.M."/>
            <person name="Gunawardena J."/>
            <person name="Chu W."/>
            <person name="Stover N.A."/>
            <person name="Gregory B.D."/>
            <person name="Nowacki M."/>
            <person name="Derisi J."/>
            <person name="Roy S.W."/>
            <person name="Marshall W.F."/>
            <person name="Sood P."/>
        </authorList>
    </citation>
    <scope>NUCLEOTIDE SEQUENCE [LARGE SCALE GENOMIC DNA]</scope>
    <source>
        <strain evidence="3">WM001</strain>
    </source>
</reference>
<gene>
    <name evidence="3" type="ORF">SteCoe_21468</name>
</gene>
<dbReference type="PROSITE" id="PS50003">
    <property type="entry name" value="PH_DOMAIN"/>
    <property type="match status" value="1"/>
</dbReference>
<evidence type="ECO:0000259" key="2">
    <source>
        <dbReference type="PROSITE" id="PS50003"/>
    </source>
</evidence>
<feature type="compositionally biased region" description="Basic and acidic residues" evidence="1">
    <location>
        <begin position="443"/>
        <end position="452"/>
    </location>
</feature>
<dbReference type="InterPro" id="IPR011993">
    <property type="entry name" value="PH-like_dom_sf"/>
</dbReference>
<sequence>MDSEKYVDTMYKGPTLIRGYLKKLKSESAFSKFISKFNKRYFILDLNNYFFGYQDKETSSKFHRYELIDLINIDPNPRVMEICDWKFAFVVEIRRRVYTLYADSVSAHNEWCSAFRACIKPMEKIKQQNEVNRPIPYPQSKDLDIKPPIPIENNILNDKKDPIYQQSNGLDLNREINSPLPKRNEEVDIQENKLPRYESYAPDAPNADEAKGKTPQFHVTEENKTPYQEFHEINARVPEPPVVQQRYQKNDYNVEPQPIYKDQKPIPEAQSGPKFVMIKGDFQEENKNVKINQIRKPIKDDDDDEISLVSGPKSLKKSDDLEPVIPIMQIRPPSARGIETRAERKSDLTKPQKEQEKDPWDISNRPIIKAEPIAFKSSGILDMMAEMNDLGLDNVEIRPLSYLKQKPPQETFSKLPQEAFSKSPQETFSKPQQETFAKPLENPQKRETKEAFTKPPEPVKPIKTQKKRPETFSKPQEAIYQPTGQIKNTEFIEKPSPQADENSDWDDDTKPVVEKREKIERPEKVEKKGIGSITVKPVVKKTQIKFVEKPEIVPDDEYASKKKSEPSRKVQVEVPKTKGKAVFKEKTLERAQGKDCDWDEWDD</sequence>
<feature type="region of interest" description="Disordered" evidence="1">
    <location>
        <begin position="408"/>
        <end position="513"/>
    </location>
</feature>
<evidence type="ECO:0000256" key="1">
    <source>
        <dbReference type="SAM" id="MobiDB-lite"/>
    </source>
</evidence>
<feature type="domain" description="PH" evidence="2">
    <location>
        <begin position="14"/>
        <end position="120"/>
    </location>
</feature>
<dbReference type="EMBL" id="MPUH01000510">
    <property type="protein sequence ID" value="OMJ78662.1"/>
    <property type="molecule type" value="Genomic_DNA"/>
</dbReference>
<comment type="caution">
    <text evidence="3">The sequence shown here is derived from an EMBL/GenBank/DDBJ whole genome shotgun (WGS) entry which is preliminary data.</text>
</comment>
<keyword evidence="4" id="KW-1185">Reference proteome</keyword>
<dbReference type="AlphaFoldDB" id="A0A1R2BPD6"/>
<dbReference type="Pfam" id="PF00169">
    <property type="entry name" value="PH"/>
    <property type="match status" value="1"/>
</dbReference>
<accession>A0A1R2BPD6</accession>
<evidence type="ECO:0000313" key="4">
    <source>
        <dbReference type="Proteomes" id="UP000187209"/>
    </source>
</evidence>
<dbReference type="OrthoDB" id="294251at2759"/>
<proteinExistence type="predicted"/>
<feature type="region of interest" description="Disordered" evidence="1">
    <location>
        <begin position="335"/>
        <end position="365"/>
    </location>
</feature>
<protein>
    <recommendedName>
        <fullName evidence="2">PH domain-containing protein</fullName>
    </recommendedName>
</protein>
<dbReference type="InterPro" id="IPR001849">
    <property type="entry name" value="PH_domain"/>
</dbReference>
<organism evidence="3 4">
    <name type="scientific">Stentor coeruleus</name>
    <dbReference type="NCBI Taxonomy" id="5963"/>
    <lineage>
        <taxon>Eukaryota</taxon>
        <taxon>Sar</taxon>
        <taxon>Alveolata</taxon>
        <taxon>Ciliophora</taxon>
        <taxon>Postciliodesmatophora</taxon>
        <taxon>Heterotrichea</taxon>
        <taxon>Heterotrichida</taxon>
        <taxon>Stentoridae</taxon>
        <taxon>Stentor</taxon>
    </lineage>
</organism>
<name>A0A1R2BPD6_9CILI</name>
<dbReference type="SMART" id="SM00233">
    <property type="entry name" value="PH"/>
    <property type="match status" value="1"/>
</dbReference>
<dbReference type="Gene3D" id="2.30.29.30">
    <property type="entry name" value="Pleckstrin-homology domain (PH domain)/Phosphotyrosine-binding domain (PTB)"/>
    <property type="match status" value="1"/>
</dbReference>
<feature type="compositionally biased region" description="Basic and acidic residues" evidence="1">
    <location>
        <begin position="338"/>
        <end position="360"/>
    </location>
</feature>
<evidence type="ECO:0000313" key="3">
    <source>
        <dbReference type="EMBL" id="OMJ78662.1"/>
    </source>
</evidence>
<dbReference type="Proteomes" id="UP000187209">
    <property type="component" value="Unassembled WGS sequence"/>
</dbReference>
<dbReference type="SUPFAM" id="SSF50729">
    <property type="entry name" value="PH domain-like"/>
    <property type="match status" value="1"/>
</dbReference>
<feature type="compositionally biased region" description="Polar residues" evidence="1">
    <location>
        <begin position="408"/>
        <end position="435"/>
    </location>
</feature>